<feature type="chain" id="PRO_5046016697" evidence="1">
    <location>
        <begin position="21"/>
        <end position="155"/>
    </location>
</feature>
<dbReference type="Pfam" id="PF14534">
    <property type="entry name" value="DUF4440"/>
    <property type="match status" value="1"/>
</dbReference>
<feature type="domain" description="DUF4440" evidence="2">
    <location>
        <begin position="45"/>
        <end position="143"/>
    </location>
</feature>
<name>A0ABZ0PHH6_9PROT</name>
<accession>A0ABZ0PHH6</accession>
<feature type="signal peptide" evidence="1">
    <location>
        <begin position="1"/>
        <end position="20"/>
    </location>
</feature>
<dbReference type="SUPFAM" id="SSF54427">
    <property type="entry name" value="NTF2-like"/>
    <property type="match status" value="1"/>
</dbReference>
<dbReference type="EMBL" id="CP137852">
    <property type="protein sequence ID" value="WPB85173.1"/>
    <property type="molecule type" value="Genomic_DNA"/>
</dbReference>
<protein>
    <submittedName>
        <fullName evidence="3">Nuclear transport factor 2 family protein</fullName>
    </submittedName>
</protein>
<keyword evidence="4" id="KW-1185">Reference proteome</keyword>
<proteinExistence type="predicted"/>
<evidence type="ECO:0000313" key="4">
    <source>
        <dbReference type="Proteomes" id="UP001305521"/>
    </source>
</evidence>
<evidence type="ECO:0000256" key="1">
    <source>
        <dbReference type="SAM" id="SignalP"/>
    </source>
</evidence>
<dbReference type="Proteomes" id="UP001305521">
    <property type="component" value="Chromosome"/>
</dbReference>
<reference evidence="3 4" key="1">
    <citation type="submission" date="2023-11" db="EMBL/GenBank/DDBJ databases">
        <title>Arctic aerobic anoxygenic photoheterotroph Sediminicoccus rosea KRV36 adapts its photosynthesis to long days of polar summer.</title>
        <authorList>
            <person name="Tomasch J."/>
            <person name="Kopejtka K."/>
            <person name="Bily T."/>
            <person name="Gardiner A.T."/>
            <person name="Gardian Z."/>
            <person name="Shivaramu S."/>
            <person name="Koblizek M."/>
            <person name="Engelhardt F."/>
            <person name="Kaftan D."/>
        </authorList>
    </citation>
    <scope>NUCLEOTIDE SEQUENCE [LARGE SCALE GENOMIC DNA]</scope>
    <source>
        <strain evidence="3 4">R-30</strain>
    </source>
</reference>
<dbReference type="InterPro" id="IPR032710">
    <property type="entry name" value="NTF2-like_dom_sf"/>
</dbReference>
<dbReference type="Gene3D" id="3.10.450.50">
    <property type="match status" value="1"/>
</dbReference>
<organism evidence="3 4">
    <name type="scientific">Sediminicoccus rosea</name>
    <dbReference type="NCBI Taxonomy" id="1225128"/>
    <lineage>
        <taxon>Bacteria</taxon>
        <taxon>Pseudomonadati</taxon>
        <taxon>Pseudomonadota</taxon>
        <taxon>Alphaproteobacteria</taxon>
        <taxon>Acetobacterales</taxon>
        <taxon>Roseomonadaceae</taxon>
        <taxon>Sediminicoccus</taxon>
    </lineage>
</organism>
<dbReference type="RefSeq" id="WP_318649139.1">
    <property type="nucleotide sequence ID" value="NZ_CP137852.1"/>
</dbReference>
<dbReference type="InterPro" id="IPR027843">
    <property type="entry name" value="DUF4440"/>
</dbReference>
<sequence length="155" mass="16909">MHRRALLALVLAFPASVALAHPHHDLTAERAGHIEQQVMAFRVGLQAAARERNVVKLRDMFAPSFTHTHTTGKMDGRDARLVAILAGEPVIELANVEELSIRVLNADAAVIAGRSPIRSISENRVVQVRWLQVMARVDGAWMLAASQATRVPEGA</sequence>
<gene>
    <name evidence="3" type="ORF">R9Z33_24170</name>
</gene>
<evidence type="ECO:0000259" key="2">
    <source>
        <dbReference type="Pfam" id="PF14534"/>
    </source>
</evidence>
<keyword evidence="1" id="KW-0732">Signal</keyword>
<evidence type="ECO:0000313" key="3">
    <source>
        <dbReference type="EMBL" id="WPB85173.1"/>
    </source>
</evidence>